<dbReference type="EMBL" id="JBHUOR010000040">
    <property type="protein sequence ID" value="MFD2868433.1"/>
    <property type="molecule type" value="Genomic_DNA"/>
</dbReference>
<protein>
    <submittedName>
        <fullName evidence="1">Uncharacterized protein</fullName>
    </submittedName>
</protein>
<dbReference type="Proteomes" id="UP001597568">
    <property type="component" value="Unassembled WGS sequence"/>
</dbReference>
<evidence type="ECO:0000313" key="1">
    <source>
        <dbReference type="EMBL" id="MFD2868433.1"/>
    </source>
</evidence>
<name>A0ABW5XZA5_9BACL</name>
<evidence type="ECO:0000313" key="2">
    <source>
        <dbReference type="Proteomes" id="UP001597568"/>
    </source>
</evidence>
<keyword evidence="2" id="KW-1185">Reference proteome</keyword>
<sequence length="78" mass="9028">MKKQNRCNLNTLVERFENTEEFFKNLTINKEDFQTLSTPSKLGGSRGKTKAQWRVTDGIKYPVTTYKASELKEGTHDE</sequence>
<proteinExistence type="predicted"/>
<gene>
    <name evidence="1" type="ORF">ACFSY7_07965</name>
</gene>
<reference evidence="2" key="1">
    <citation type="journal article" date="2019" name="Int. J. Syst. Evol. Microbiol.">
        <title>The Global Catalogue of Microorganisms (GCM) 10K type strain sequencing project: providing services to taxonomists for standard genome sequencing and annotation.</title>
        <authorList>
            <consortium name="The Broad Institute Genomics Platform"/>
            <consortium name="The Broad Institute Genome Sequencing Center for Infectious Disease"/>
            <person name="Wu L."/>
            <person name="Ma J."/>
        </authorList>
    </citation>
    <scope>NUCLEOTIDE SEQUENCE [LARGE SCALE GENOMIC DNA]</scope>
    <source>
        <strain evidence="2">KCTC 33522</strain>
    </source>
</reference>
<accession>A0ABW5XZA5</accession>
<dbReference type="RefSeq" id="WP_380147489.1">
    <property type="nucleotide sequence ID" value="NZ_JBHUOR010000040.1"/>
</dbReference>
<comment type="caution">
    <text evidence="1">The sequence shown here is derived from an EMBL/GenBank/DDBJ whole genome shotgun (WGS) entry which is preliminary data.</text>
</comment>
<organism evidence="1 2">
    <name type="scientific">Kurthia populi</name>
    <dbReference type="NCBI Taxonomy" id="1562132"/>
    <lineage>
        <taxon>Bacteria</taxon>
        <taxon>Bacillati</taxon>
        <taxon>Bacillota</taxon>
        <taxon>Bacilli</taxon>
        <taxon>Bacillales</taxon>
        <taxon>Caryophanaceae</taxon>
        <taxon>Kurthia</taxon>
    </lineage>
</organism>